<evidence type="ECO:0000313" key="1">
    <source>
        <dbReference type="EMBL" id="GAA4774002.1"/>
    </source>
</evidence>
<gene>
    <name evidence="1" type="ORF">GCM10023351_18000</name>
</gene>
<dbReference type="Proteomes" id="UP001501645">
    <property type="component" value="Unassembled WGS sequence"/>
</dbReference>
<dbReference type="EMBL" id="BAABKO010000003">
    <property type="protein sequence ID" value="GAA4774002.1"/>
    <property type="molecule type" value="Genomic_DNA"/>
</dbReference>
<evidence type="ECO:0000313" key="2">
    <source>
        <dbReference type="Proteomes" id="UP001501645"/>
    </source>
</evidence>
<sequence>MRPHPRTLRRTVVAVLTAFAAWHILTTFLWAAPAAPERDAAPGGILASSIQPLFDQDAAAFAAAGAPVRVDVRAALEAGEGDAAEITGWVAASEVELSTASGIAVPRSAALAASAGRDLLDAWLALSDAQRQTAALNWFRDGWDSRLADGLGEDDAARAYLDADETLTAYATQVAAAVWGEDVARVQFHVTTEPSAADRGDQAASTGTGLASETGWRGLVVRAGQDPVAFADAFCGAPEKVCG</sequence>
<organism evidence="1 2">
    <name type="scientific">Microbacterium gilvum</name>
    <dbReference type="NCBI Taxonomy" id="1336204"/>
    <lineage>
        <taxon>Bacteria</taxon>
        <taxon>Bacillati</taxon>
        <taxon>Actinomycetota</taxon>
        <taxon>Actinomycetes</taxon>
        <taxon>Micrococcales</taxon>
        <taxon>Microbacteriaceae</taxon>
        <taxon>Microbacterium</taxon>
    </lineage>
</organism>
<keyword evidence="2" id="KW-1185">Reference proteome</keyword>
<name>A0ABP9A585_9MICO</name>
<reference evidence="2" key="1">
    <citation type="journal article" date="2019" name="Int. J. Syst. Evol. Microbiol.">
        <title>The Global Catalogue of Microorganisms (GCM) 10K type strain sequencing project: providing services to taxonomists for standard genome sequencing and annotation.</title>
        <authorList>
            <consortium name="The Broad Institute Genomics Platform"/>
            <consortium name="The Broad Institute Genome Sequencing Center for Infectious Disease"/>
            <person name="Wu L."/>
            <person name="Ma J."/>
        </authorList>
    </citation>
    <scope>NUCLEOTIDE SEQUENCE [LARGE SCALE GENOMIC DNA]</scope>
    <source>
        <strain evidence="2">JCM 18537</strain>
    </source>
</reference>
<dbReference type="InterPro" id="IPR043857">
    <property type="entry name" value="DUF5819"/>
</dbReference>
<accession>A0ABP9A585</accession>
<dbReference type="RefSeq" id="WP_345438282.1">
    <property type="nucleotide sequence ID" value="NZ_BAABKO010000003.1"/>
</dbReference>
<proteinExistence type="predicted"/>
<dbReference type="Pfam" id="PF19136">
    <property type="entry name" value="DUF5819"/>
    <property type="match status" value="1"/>
</dbReference>
<protein>
    <submittedName>
        <fullName evidence="1">Uncharacterized protein</fullName>
    </submittedName>
</protein>
<comment type="caution">
    <text evidence="1">The sequence shown here is derived from an EMBL/GenBank/DDBJ whole genome shotgun (WGS) entry which is preliminary data.</text>
</comment>